<evidence type="ECO:0000256" key="5">
    <source>
        <dbReference type="ARBA" id="ARBA00022723"/>
    </source>
</evidence>
<dbReference type="GO" id="GO:0005524">
    <property type="term" value="F:ATP binding"/>
    <property type="evidence" value="ECO:0007669"/>
    <property type="project" value="UniProtKB-KW"/>
</dbReference>
<dbReference type="PROSITE" id="PS50862">
    <property type="entry name" value="AA_TRNA_LIGASE_II"/>
    <property type="match status" value="1"/>
</dbReference>
<dbReference type="GO" id="GO:0006432">
    <property type="term" value="P:phenylalanyl-tRNA aminoacylation"/>
    <property type="evidence" value="ECO:0007669"/>
    <property type="project" value="InterPro"/>
</dbReference>
<dbReference type="GO" id="GO:0005737">
    <property type="term" value="C:cytoplasm"/>
    <property type="evidence" value="ECO:0007669"/>
    <property type="project" value="UniProtKB-SubCell"/>
</dbReference>
<dbReference type="CDD" id="cd00496">
    <property type="entry name" value="PheRS_alpha_core"/>
    <property type="match status" value="1"/>
</dbReference>
<keyword evidence="5" id="KW-0479">Metal-binding</keyword>
<dbReference type="GO" id="GO:0046872">
    <property type="term" value="F:metal ion binding"/>
    <property type="evidence" value="ECO:0007669"/>
    <property type="project" value="UniProtKB-KW"/>
</dbReference>
<evidence type="ECO:0000256" key="1">
    <source>
        <dbReference type="ARBA" id="ARBA00004496"/>
    </source>
</evidence>
<evidence type="ECO:0000313" key="14">
    <source>
        <dbReference type="Proteomes" id="UP000178744"/>
    </source>
</evidence>
<dbReference type="EMBL" id="MHIY01000028">
    <property type="protein sequence ID" value="OGY59249.1"/>
    <property type="molecule type" value="Genomic_DNA"/>
</dbReference>
<evidence type="ECO:0000313" key="13">
    <source>
        <dbReference type="EMBL" id="OGY59249.1"/>
    </source>
</evidence>
<evidence type="ECO:0000256" key="9">
    <source>
        <dbReference type="ARBA" id="ARBA00022917"/>
    </source>
</evidence>
<evidence type="ECO:0000256" key="7">
    <source>
        <dbReference type="ARBA" id="ARBA00022840"/>
    </source>
</evidence>
<keyword evidence="6" id="KW-0547">Nucleotide-binding</keyword>
<reference evidence="13 14" key="1">
    <citation type="journal article" date="2016" name="Nat. Commun.">
        <title>Thousands of microbial genomes shed light on interconnected biogeochemical processes in an aquifer system.</title>
        <authorList>
            <person name="Anantharaman K."/>
            <person name="Brown C.T."/>
            <person name="Hug L.A."/>
            <person name="Sharon I."/>
            <person name="Castelle C.J."/>
            <person name="Probst A.J."/>
            <person name="Thomas B.C."/>
            <person name="Singh A."/>
            <person name="Wilkins M.J."/>
            <person name="Karaoz U."/>
            <person name="Brodie E.L."/>
            <person name="Williams K.H."/>
            <person name="Hubbard S.S."/>
            <person name="Banfield J.F."/>
        </authorList>
    </citation>
    <scope>NUCLEOTIDE SEQUENCE [LARGE SCALE GENOMIC DNA]</scope>
</reference>
<keyword evidence="9" id="KW-0648">Protein biosynthesis</keyword>
<keyword evidence="10" id="KW-0030">Aminoacyl-tRNA synthetase</keyword>
<keyword evidence="4 13" id="KW-0436">Ligase</keyword>
<feature type="domain" description="Aminoacyl-transfer RNA synthetases class-II family profile" evidence="12">
    <location>
        <begin position="1"/>
        <end position="222"/>
    </location>
</feature>
<comment type="catalytic activity">
    <reaction evidence="11">
        <text>tRNA(Phe) + L-phenylalanine + ATP = L-phenylalanyl-tRNA(Phe) + AMP + diphosphate + H(+)</text>
        <dbReference type="Rhea" id="RHEA:19413"/>
        <dbReference type="Rhea" id="RHEA-COMP:9668"/>
        <dbReference type="Rhea" id="RHEA-COMP:9699"/>
        <dbReference type="ChEBI" id="CHEBI:15378"/>
        <dbReference type="ChEBI" id="CHEBI:30616"/>
        <dbReference type="ChEBI" id="CHEBI:33019"/>
        <dbReference type="ChEBI" id="CHEBI:58095"/>
        <dbReference type="ChEBI" id="CHEBI:78442"/>
        <dbReference type="ChEBI" id="CHEBI:78531"/>
        <dbReference type="ChEBI" id="CHEBI:456215"/>
        <dbReference type="EC" id="6.1.1.20"/>
    </reaction>
</comment>
<proteinExistence type="predicted"/>
<keyword evidence="7" id="KW-0067">ATP-binding</keyword>
<dbReference type="InterPro" id="IPR006195">
    <property type="entry name" value="aa-tRNA-synth_II"/>
</dbReference>
<evidence type="ECO:0000256" key="11">
    <source>
        <dbReference type="ARBA" id="ARBA00049255"/>
    </source>
</evidence>
<organism evidence="13 14">
    <name type="scientific">Candidatus Colwellbacteria bacterium RIFCSPLOWO2_01_FULL_48_10</name>
    <dbReference type="NCBI Taxonomy" id="1797690"/>
    <lineage>
        <taxon>Bacteria</taxon>
        <taxon>Candidatus Colwelliibacteriota</taxon>
    </lineage>
</organism>
<evidence type="ECO:0000256" key="6">
    <source>
        <dbReference type="ARBA" id="ARBA00022741"/>
    </source>
</evidence>
<accession>A0A1G1Z4A8</accession>
<evidence type="ECO:0000256" key="8">
    <source>
        <dbReference type="ARBA" id="ARBA00022842"/>
    </source>
</evidence>
<dbReference type="SUPFAM" id="SSF55681">
    <property type="entry name" value="Class II aaRS and biotin synthetases"/>
    <property type="match status" value="1"/>
</dbReference>
<dbReference type="Pfam" id="PF01409">
    <property type="entry name" value="tRNA-synt_2d"/>
    <property type="match status" value="1"/>
</dbReference>
<dbReference type="NCBIfam" id="TIGR00468">
    <property type="entry name" value="pheS"/>
    <property type="match status" value="1"/>
</dbReference>
<dbReference type="PANTHER" id="PTHR11538:SF41">
    <property type="entry name" value="PHENYLALANINE--TRNA LIGASE, MITOCHONDRIAL"/>
    <property type="match status" value="1"/>
</dbReference>
<protein>
    <recommendedName>
        <fullName evidence="2">phenylalanine--tRNA ligase</fullName>
        <ecNumber evidence="2">6.1.1.20</ecNumber>
    </recommendedName>
</protein>
<dbReference type="AlphaFoldDB" id="A0A1G1Z4A8"/>
<evidence type="ECO:0000256" key="10">
    <source>
        <dbReference type="ARBA" id="ARBA00023146"/>
    </source>
</evidence>
<dbReference type="STRING" id="1797690.A3B23_03455"/>
<dbReference type="InterPro" id="IPR004529">
    <property type="entry name" value="Phe-tRNA-synth_IIc_asu"/>
</dbReference>
<comment type="caution">
    <text evidence="13">The sequence shown here is derived from an EMBL/GenBank/DDBJ whole genome shotgun (WGS) entry which is preliminary data.</text>
</comment>
<name>A0A1G1Z4A8_9BACT</name>
<sequence length="243" mass="27918">MTQAIRDISSIFERIGFSVASGPELETEFYNFDALNIPADHPARDMQDTFWIKPRTDADLNADQRRQKQERLVLRTHTTSVQVRVIEKMKDNPRPLKIIVPGKVYRNEATDTTHEAQFYQLDGVYLNKSVSMAELKGTFEYFFREFIGPEAKVRFRPSYFGFVEPGVEVDVWWTPLAGGPGRWLELFGAGLIHPNVIKATGLNPEEWKGFAFGGGIDRLIMLRYGIDDIRHLYSGDIRLINQF</sequence>
<dbReference type="InterPro" id="IPR045864">
    <property type="entry name" value="aa-tRNA-synth_II/BPL/LPL"/>
</dbReference>
<dbReference type="Gene3D" id="3.30.930.10">
    <property type="entry name" value="Bira Bifunctional Protein, Domain 2"/>
    <property type="match status" value="1"/>
</dbReference>
<evidence type="ECO:0000256" key="4">
    <source>
        <dbReference type="ARBA" id="ARBA00022598"/>
    </source>
</evidence>
<dbReference type="GO" id="GO:0004826">
    <property type="term" value="F:phenylalanine-tRNA ligase activity"/>
    <property type="evidence" value="ECO:0007669"/>
    <property type="project" value="UniProtKB-EC"/>
</dbReference>
<dbReference type="InterPro" id="IPR002319">
    <property type="entry name" value="Phenylalanyl-tRNA_Synthase"/>
</dbReference>
<comment type="subcellular location">
    <subcellularLocation>
        <location evidence="1">Cytoplasm</location>
    </subcellularLocation>
</comment>
<keyword evidence="8" id="KW-0460">Magnesium</keyword>
<dbReference type="EC" id="6.1.1.20" evidence="2"/>
<evidence type="ECO:0000259" key="12">
    <source>
        <dbReference type="PROSITE" id="PS50862"/>
    </source>
</evidence>
<evidence type="ECO:0000256" key="2">
    <source>
        <dbReference type="ARBA" id="ARBA00012814"/>
    </source>
</evidence>
<keyword evidence="3" id="KW-0963">Cytoplasm</keyword>
<dbReference type="PANTHER" id="PTHR11538">
    <property type="entry name" value="PHENYLALANYL-TRNA SYNTHETASE"/>
    <property type="match status" value="1"/>
</dbReference>
<dbReference type="Proteomes" id="UP000178744">
    <property type="component" value="Unassembled WGS sequence"/>
</dbReference>
<evidence type="ECO:0000256" key="3">
    <source>
        <dbReference type="ARBA" id="ARBA00022490"/>
    </source>
</evidence>
<dbReference type="GO" id="GO:0000049">
    <property type="term" value="F:tRNA binding"/>
    <property type="evidence" value="ECO:0007669"/>
    <property type="project" value="InterPro"/>
</dbReference>
<gene>
    <name evidence="13" type="ORF">A3B23_03455</name>
</gene>